<evidence type="ECO:0000259" key="1">
    <source>
        <dbReference type="Pfam" id="PF14652"/>
    </source>
</evidence>
<protein>
    <recommendedName>
        <fullName evidence="1">KATNIP domain-containing protein</fullName>
    </recommendedName>
</protein>
<keyword evidence="2" id="KW-1185">Reference proteome</keyword>
<organism evidence="2 3">
    <name type="scientific">Mesorhabditis belari</name>
    <dbReference type="NCBI Taxonomy" id="2138241"/>
    <lineage>
        <taxon>Eukaryota</taxon>
        <taxon>Metazoa</taxon>
        <taxon>Ecdysozoa</taxon>
        <taxon>Nematoda</taxon>
        <taxon>Chromadorea</taxon>
        <taxon>Rhabditida</taxon>
        <taxon>Rhabditina</taxon>
        <taxon>Rhabditomorpha</taxon>
        <taxon>Rhabditoidea</taxon>
        <taxon>Rhabditidae</taxon>
        <taxon>Mesorhabditinae</taxon>
        <taxon>Mesorhabditis</taxon>
    </lineage>
</organism>
<proteinExistence type="predicted"/>
<dbReference type="Proteomes" id="UP000887575">
    <property type="component" value="Unassembled WGS sequence"/>
</dbReference>
<dbReference type="InterPro" id="IPR026704">
    <property type="entry name" value="KATNIP"/>
</dbReference>
<dbReference type="WBParaSite" id="MBELARI_LOCUS3915">
    <property type="protein sequence ID" value="MBELARI_LOCUS3915"/>
    <property type="gene ID" value="MBELARI_LOCUS3915"/>
</dbReference>
<reference evidence="3 4" key="1">
    <citation type="submission" date="2024-02" db="UniProtKB">
        <authorList>
            <consortium name="WormBaseParasite"/>
        </authorList>
    </citation>
    <scope>IDENTIFICATION</scope>
</reference>
<dbReference type="Pfam" id="PF14652">
    <property type="entry name" value="DUF4457"/>
    <property type="match status" value="2"/>
</dbReference>
<evidence type="ECO:0000313" key="3">
    <source>
        <dbReference type="WBParaSite" id="MBELARI_LOCUS1814"/>
    </source>
</evidence>
<dbReference type="PANTHER" id="PTHR21534:SF0">
    <property type="entry name" value="KATANIN-INTERACTING PROTEIN"/>
    <property type="match status" value="1"/>
</dbReference>
<dbReference type="InterPro" id="IPR027859">
    <property type="entry name" value="KATNIP_dom"/>
</dbReference>
<feature type="domain" description="KATNIP" evidence="1">
    <location>
        <begin position="23"/>
        <end position="157"/>
    </location>
</feature>
<dbReference type="WBParaSite" id="MBELARI_LOCUS1814">
    <property type="protein sequence ID" value="MBELARI_LOCUS1814"/>
    <property type="gene ID" value="MBELARI_LOCUS1814"/>
</dbReference>
<feature type="domain" description="KATNIP" evidence="1">
    <location>
        <begin position="263"/>
        <end position="550"/>
    </location>
</feature>
<dbReference type="PANTHER" id="PTHR21534">
    <property type="entry name" value="KATANIN-INTERACTING PROTEIN"/>
    <property type="match status" value="1"/>
</dbReference>
<evidence type="ECO:0000313" key="2">
    <source>
        <dbReference type="Proteomes" id="UP000887575"/>
    </source>
</evidence>
<evidence type="ECO:0000313" key="4">
    <source>
        <dbReference type="WBParaSite" id="MBELARI_LOCUS3915"/>
    </source>
</evidence>
<accession>A0AAF3J5V8</accession>
<name>A0AAF3J5V8_9BILA</name>
<sequence>MESGESEELLMQQNGSRIEEEIAFEIPVLPNGKELCLHLEENWGDLMWIGLNCVEIFTNQGTRATVDKISTSSLGTQLGNMNCVLVENFGCTDGAQMWCASVEEAPIDLRLQFSKEETIAMIRIWNYNESRVHAQRGVRRLKIFLDQALIFKGEIKCAYESEEEVEGMGDTVLFTTDESILEAIAHNDLCLIHDFDFATSTMDVRTQNEITETSMVQFTPYRPTTGELLETSRETTKISSNQEKLSTMASTTISQIKAKVLHIELLSNWGSPDSIGLTGIEILGSNSEAIDLSDAQISVINGEAGVDRLVNGRNLTRLRSEMWLSAFDGNHPPTITLNFTQPQTIAGISFWNYNASPELSYAGVREARIHVNSKLVVGSALLRKAPGFVFFDFVQDVPFTRFLSTRSAIQRPLTHSIDGFIFQLRLLSTWGDEFYIGLNGIELRDRKDRSFKLKPHNLAAFPESINILPMVEGDPRTSDNLINGQNDMDRPENMWLTPLLPNRCARIFFIFDEPTFVSKIVIYNYRKTPERGVRHISVSVDDLIVFSGEVPASSQSQTGILEVGMRED</sequence>
<dbReference type="AlphaFoldDB" id="A0AAF3J5V8"/>